<dbReference type="InterPro" id="IPR050416">
    <property type="entry name" value="FAD-linked_Oxidoreductase"/>
</dbReference>
<evidence type="ECO:0000256" key="6">
    <source>
        <dbReference type="SAM" id="SignalP"/>
    </source>
</evidence>
<keyword evidence="4" id="KW-0274">FAD</keyword>
<evidence type="ECO:0000256" key="3">
    <source>
        <dbReference type="ARBA" id="ARBA00022630"/>
    </source>
</evidence>
<comment type="similarity">
    <text evidence="2">Belongs to the oxygen-dependent FAD-linked oxidoreductase family.</text>
</comment>
<evidence type="ECO:0000256" key="1">
    <source>
        <dbReference type="ARBA" id="ARBA00001974"/>
    </source>
</evidence>
<dbReference type="GO" id="GO:0071949">
    <property type="term" value="F:FAD binding"/>
    <property type="evidence" value="ECO:0007669"/>
    <property type="project" value="InterPro"/>
</dbReference>
<comment type="cofactor">
    <cofactor evidence="1">
        <name>FAD</name>
        <dbReference type="ChEBI" id="CHEBI:57692"/>
    </cofactor>
</comment>
<dbReference type="GO" id="GO:0004497">
    <property type="term" value="F:monooxygenase activity"/>
    <property type="evidence" value="ECO:0007669"/>
    <property type="project" value="UniProtKB-KW"/>
</dbReference>
<dbReference type="InterPro" id="IPR006094">
    <property type="entry name" value="Oxid_FAD_bind_N"/>
</dbReference>
<keyword evidence="8" id="KW-0503">Monooxygenase</keyword>
<dbReference type="Pfam" id="PF08031">
    <property type="entry name" value="BBE"/>
    <property type="match status" value="1"/>
</dbReference>
<accession>A0A6A5X7C5</accession>
<protein>
    <submittedName>
        <fullName evidence="8">FAD-dependent monooxygenase</fullName>
    </submittedName>
</protein>
<proteinExistence type="inferred from homology"/>
<dbReference type="EMBL" id="ML978081">
    <property type="protein sequence ID" value="KAF2008819.1"/>
    <property type="molecule type" value="Genomic_DNA"/>
</dbReference>
<feature type="chain" id="PRO_5025541592" evidence="6">
    <location>
        <begin position="18"/>
        <end position="603"/>
    </location>
</feature>
<dbReference type="InterPro" id="IPR016166">
    <property type="entry name" value="FAD-bd_PCMH"/>
</dbReference>
<feature type="signal peptide" evidence="6">
    <location>
        <begin position="1"/>
        <end position="17"/>
    </location>
</feature>
<dbReference type="RefSeq" id="XP_033377158.1">
    <property type="nucleotide sequence ID" value="XM_033524057.1"/>
</dbReference>
<dbReference type="SUPFAM" id="SSF56176">
    <property type="entry name" value="FAD-binding/transporter-associated domain-like"/>
    <property type="match status" value="1"/>
</dbReference>
<evidence type="ECO:0000256" key="4">
    <source>
        <dbReference type="ARBA" id="ARBA00022827"/>
    </source>
</evidence>
<dbReference type="InterPro" id="IPR016169">
    <property type="entry name" value="FAD-bd_PCMH_sub2"/>
</dbReference>
<evidence type="ECO:0000256" key="5">
    <source>
        <dbReference type="ARBA" id="ARBA00023002"/>
    </source>
</evidence>
<keyword evidence="6" id="KW-0732">Signal</keyword>
<dbReference type="GeneID" id="54281454"/>
<feature type="domain" description="FAD-binding PCMH-type" evidence="7">
    <location>
        <begin position="115"/>
        <end position="295"/>
    </location>
</feature>
<dbReference type="PANTHER" id="PTHR42973">
    <property type="entry name" value="BINDING OXIDOREDUCTASE, PUTATIVE (AFU_ORTHOLOGUE AFUA_1G17690)-RELATED"/>
    <property type="match status" value="1"/>
</dbReference>
<evidence type="ECO:0000313" key="8">
    <source>
        <dbReference type="EMBL" id="KAF2008819.1"/>
    </source>
</evidence>
<dbReference type="Gene3D" id="3.30.465.10">
    <property type="match status" value="1"/>
</dbReference>
<organism evidence="8 9">
    <name type="scientific">Aaosphaeria arxii CBS 175.79</name>
    <dbReference type="NCBI Taxonomy" id="1450172"/>
    <lineage>
        <taxon>Eukaryota</taxon>
        <taxon>Fungi</taxon>
        <taxon>Dikarya</taxon>
        <taxon>Ascomycota</taxon>
        <taxon>Pezizomycotina</taxon>
        <taxon>Dothideomycetes</taxon>
        <taxon>Pleosporomycetidae</taxon>
        <taxon>Pleosporales</taxon>
        <taxon>Pleosporales incertae sedis</taxon>
        <taxon>Aaosphaeria</taxon>
    </lineage>
</organism>
<dbReference type="OrthoDB" id="9983560at2759"/>
<keyword evidence="3" id="KW-0285">Flavoprotein</keyword>
<gene>
    <name evidence="8" type="ORF">BU24DRAFT_359733</name>
</gene>
<keyword evidence="9" id="KW-1185">Reference proteome</keyword>
<dbReference type="InterPro" id="IPR036318">
    <property type="entry name" value="FAD-bd_PCMH-like_sf"/>
</dbReference>
<evidence type="ECO:0000259" key="7">
    <source>
        <dbReference type="PROSITE" id="PS51387"/>
    </source>
</evidence>
<keyword evidence="5" id="KW-0560">Oxidoreductase</keyword>
<dbReference type="Gene3D" id="3.40.462.20">
    <property type="match status" value="1"/>
</dbReference>
<name>A0A6A5X7C5_9PLEO</name>
<dbReference type="PANTHER" id="PTHR42973:SF39">
    <property type="entry name" value="FAD-BINDING PCMH-TYPE DOMAIN-CONTAINING PROTEIN"/>
    <property type="match status" value="1"/>
</dbReference>
<sequence>MKLQLLLISLLLQPIRGDSACKNNPLDRKWPILDNWSALNESVNGALIKANPVAATCFANSSFTSTTNCDTVQKRWFESAFQAEQPESIGYPYWANNSCVPPNDYAYRKGQQCELGGLPSYILNATTAEQIAVAAKWASSRDIRIVVKGTGHDLNGRSSGANSLSIWTKHIQNIDFNSSWPHPIANKTENVMIVGSGQNWGTALRSAASVGRTVVSGQDPTVGLGGFIGGGGHGPLSSHYGLAADQVLQATVVTTEGQILIANDAQNQDLLWAIRGGGPGLYGIVTEYVLRTYPLPENVVLGTLSMSVTKNDTREASASWTALASLCRSIPDLMDSGLTGNGFALTKDITHNVTRTSDKAVELSLMFFGYNTTASAFKSLLEPVIARMASKEQNETLSVTLSEPTVLPSYSALFEVLNPGPSRCGDISLTSSRLLGRPELTDLPEDELRTHLQNIMNVQVTGRQSRLVFGLQGGPGPRNVEKEMRGALTPAWRKAYIHLMSTGAVVDFAGDATPQDALLAAAAWTEEHKEAVWRRWAPDSGSYINEANPFNGNFQYDFYGGNYDRLPAIKEKYDPTSSLYVQSGVGSHLWHYDLNTGKLCRQS</sequence>
<dbReference type="PROSITE" id="PS51387">
    <property type="entry name" value="FAD_PCMH"/>
    <property type="match status" value="1"/>
</dbReference>
<evidence type="ECO:0000313" key="9">
    <source>
        <dbReference type="Proteomes" id="UP000799778"/>
    </source>
</evidence>
<dbReference type="InterPro" id="IPR012951">
    <property type="entry name" value="BBE"/>
</dbReference>
<evidence type="ECO:0000256" key="2">
    <source>
        <dbReference type="ARBA" id="ARBA00005466"/>
    </source>
</evidence>
<dbReference type="Pfam" id="PF01565">
    <property type="entry name" value="FAD_binding_4"/>
    <property type="match status" value="1"/>
</dbReference>
<reference evidence="8" key="1">
    <citation type="journal article" date="2020" name="Stud. Mycol.">
        <title>101 Dothideomycetes genomes: a test case for predicting lifestyles and emergence of pathogens.</title>
        <authorList>
            <person name="Haridas S."/>
            <person name="Albert R."/>
            <person name="Binder M."/>
            <person name="Bloem J."/>
            <person name="Labutti K."/>
            <person name="Salamov A."/>
            <person name="Andreopoulos B."/>
            <person name="Baker S."/>
            <person name="Barry K."/>
            <person name="Bills G."/>
            <person name="Bluhm B."/>
            <person name="Cannon C."/>
            <person name="Castanera R."/>
            <person name="Culley D."/>
            <person name="Daum C."/>
            <person name="Ezra D."/>
            <person name="Gonzalez J."/>
            <person name="Henrissat B."/>
            <person name="Kuo A."/>
            <person name="Liang C."/>
            <person name="Lipzen A."/>
            <person name="Lutzoni F."/>
            <person name="Magnuson J."/>
            <person name="Mondo S."/>
            <person name="Nolan M."/>
            <person name="Ohm R."/>
            <person name="Pangilinan J."/>
            <person name="Park H.-J."/>
            <person name="Ramirez L."/>
            <person name="Alfaro M."/>
            <person name="Sun H."/>
            <person name="Tritt A."/>
            <person name="Yoshinaga Y."/>
            <person name="Zwiers L.-H."/>
            <person name="Turgeon B."/>
            <person name="Goodwin S."/>
            <person name="Spatafora J."/>
            <person name="Crous P."/>
            <person name="Grigoriev I."/>
        </authorList>
    </citation>
    <scope>NUCLEOTIDE SEQUENCE</scope>
    <source>
        <strain evidence="8">CBS 175.79</strain>
    </source>
</reference>
<dbReference type="Proteomes" id="UP000799778">
    <property type="component" value="Unassembled WGS sequence"/>
</dbReference>
<dbReference type="AlphaFoldDB" id="A0A6A5X7C5"/>